<feature type="domain" description="DUF4216" evidence="2">
    <location>
        <begin position="409"/>
        <end position="480"/>
    </location>
</feature>
<evidence type="ECO:0000259" key="2">
    <source>
        <dbReference type="Pfam" id="PF13952"/>
    </source>
</evidence>
<feature type="domain" description="DUF4218" evidence="3">
    <location>
        <begin position="200"/>
        <end position="272"/>
    </location>
</feature>
<dbReference type="PANTHER" id="PTHR48258:SF14">
    <property type="entry name" value="OS02G0583300 PROTEIN"/>
    <property type="match status" value="1"/>
</dbReference>
<feature type="compositionally biased region" description="Acidic residues" evidence="1">
    <location>
        <begin position="546"/>
        <end position="583"/>
    </location>
</feature>
<dbReference type="EMBL" id="SZYD01000009">
    <property type="protein sequence ID" value="KAD5317345.1"/>
    <property type="molecule type" value="Genomic_DNA"/>
</dbReference>
<keyword evidence="5" id="KW-1185">Reference proteome</keyword>
<dbReference type="Pfam" id="PF13960">
    <property type="entry name" value="DUF4218"/>
    <property type="match status" value="1"/>
</dbReference>
<evidence type="ECO:0008006" key="6">
    <source>
        <dbReference type="Google" id="ProtNLM"/>
    </source>
</evidence>
<organism evidence="4 5">
    <name type="scientific">Mikania micrantha</name>
    <name type="common">bitter vine</name>
    <dbReference type="NCBI Taxonomy" id="192012"/>
    <lineage>
        <taxon>Eukaryota</taxon>
        <taxon>Viridiplantae</taxon>
        <taxon>Streptophyta</taxon>
        <taxon>Embryophyta</taxon>
        <taxon>Tracheophyta</taxon>
        <taxon>Spermatophyta</taxon>
        <taxon>Magnoliopsida</taxon>
        <taxon>eudicotyledons</taxon>
        <taxon>Gunneridae</taxon>
        <taxon>Pentapetalae</taxon>
        <taxon>asterids</taxon>
        <taxon>campanulids</taxon>
        <taxon>Asterales</taxon>
        <taxon>Asteraceae</taxon>
        <taxon>Asteroideae</taxon>
        <taxon>Heliantheae alliance</taxon>
        <taxon>Eupatorieae</taxon>
        <taxon>Mikania</taxon>
    </lineage>
</organism>
<name>A0A5N6NTP4_9ASTR</name>
<dbReference type="OrthoDB" id="1878503at2759"/>
<evidence type="ECO:0000313" key="4">
    <source>
        <dbReference type="EMBL" id="KAD5317345.1"/>
    </source>
</evidence>
<sequence length="583" mass="67554">MSMVKVKGIAHVKVVQILNYHSRIWLQYAHIHDRGFLQSYTTWVYHGEKYSNASEIERMWASNADNPPLTNNEMFHALDDVIGEQNTYDENGDGLDMEFDALFKELNTELYPSCNWLSSLNFLAKLMHIKVINKWTDSSFDQLLEFLRVAFPKENKIPASHYEAKKKLRKIGLGYQSIHACINDCALFWKENSLMQNCPVFIHLPEEAILGGPVYMRWMYPFERYMKKLKAYVRNKARPEGSIAEGYVADEALTFCSMYLEGMQTKFNRPDINTDADLPKRHLHVFSSQCRPISKKKIISLSEDGRKSLECEFESEFPEHDLKTAFSSWFRYKSNMSSSSSSSLSVELSNELKSLAHGPLNAYVYTACIVNGVRFVVHSRDVRRTTQNSGVVTIGEDGTHFYGQLEEIIELNYVNNYSVVVFRCKWFNTSGKRHVKKNNIIAIDISREWFVNEQYILATQAKQVFYLQDPSRTTGNWRVVENVHHRKLWDHPSMIGANEVDILHDNQSSNYNLVVNDELNVSQETQDFCDLVVDLGPLPMRAPLDEGVDDQIFIDDDEVEYDDEEEEEEDEEEDEDEEDDDDD</sequence>
<reference evidence="4 5" key="1">
    <citation type="submission" date="2019-05" db="EMBL/GenBank/DDBJ databases">
        <title>Mikania micrantha, genome provides insights into the molecular mechanism of rapid growth.</title>
        <authorList>
            <person name="Liu B."/>
        </authorList>
    </citation>
    <scope>NUCLEOTIDE SEQUENCE [LARGE SCALE GENOMIC DNA]</scope>
    <source>
        <strain evidence="4">NLD-2019</strain>
        <tissue evidence="4">Leaf</tissue>
    </source>
</reference>
<comment type="caution">
    <text evidence="4">The sequence shown here is derived from an EMBL/GenBank/DDBJ whole genome shotgun (WGS) entry which is preliminary data.</text>
</comment>
<evidence type="ECO:0000313" key="5">
    <source>
        <dbReference type="Proteomes" id="UP000326396"/>
    </source>
</evidence>
<dbReference type="Proteomes" id="UP000326396">
    <property type="component" value="Linkage Group LG17"/>
</dbReference>
<dbReference type="PANTHER" id="PTHR48258">
    <property type="entry name" value="DUF4218 DOMAIN-CONTAINING PROTEIN-RELATED"/>
    <property type="match status" value="1"/>
</dbReference>
<gene>
    <name evidence="4" type="ORF">E3N88_17291</name>
</gene>
<evidence type="ECO:0000259" key="3">
    <source>
        <dbReference type="Pfam" id="PF13960"/>
    </source>
</evidence>
<feature type="region of interest" description="Disordered" evidence="1">
    <location>
        <begin position="543"/>
        <end position="583"/>
    </location>
</feature>
<evidence type="ECO:0000256" key="1">
    <source>
        <dbReference type="SAM" id="MobiDB-lite"/>
    </source>
</evidence>
<dbReference type="InterPro" id="IPR025312">
    <property type="entry name" value="DUF4216"/>
</dbReference>
<proteinExistence type="predicted"/>
<accession>A0A5N6NTP4</accession>
<dbReference type="AlphaFoldDB" id="A0A5N6NTP4"/>
<protein>
    <recommendedName>
        <fullName evidence="6">DUF4218 domain-containing protein</fullName>
    </recommendedName>
</protein>
<dbReference type="InterPro" id="IPR025452">
    <property type="entry name" value="DUF4218"/>
</dbReference>
<dbReference type="Pfam" id="PF13952">
    <property type="entry name" value="DUF4216"/>
    <property type="match status" value="1"/>
</dbReference>